<keyword evidence="2" id="KW-0378">Hydrolase</keyword>
<dbReference type="Proteomes" id="UP001165124">
    <property type="component" value="Unassembled WGS sequence"/>
</dbReference>
<organism evidence="2 3">
    <name type="scientific">Actinomadura rubrobrunea</name>
    <dbReference type="NCBI Taxonomy" id="115335"/>
    <lineage>
        <taxon>Bacteria</taxon>
        <taxon>Bacillati</taxon>
        <taxon>Actinomycetota</taxon>
        <taxon>Actinomycetes</taxon>
        <taxon>Streptosporangiales</taxon>
        <taxon>Thermomonosporaceae</taxon>
        <taxon>Actinomadura</taxon>
    </lineage>
</organism>
<dbReference type="InterPro" id="IPR029058">
    <property type="entry name" value="AB_hydrolase_fold"/>
</dbReference>
<proteinExistence type="predicted"/>
<dbReference type="Gene3D" id="3.40.50.1820">
    <property type="entry name" value="alpha/beta hydrolase"/>
    <property type="match status" value="1"/>
</dbReference>
<feature type="domain" description="AB hydrolase-1" evidence="1">
    <location>
        <begin position="45"/>
        <end position="145"/>
    </location>
</feature>
<dbReference type="GO" id="GO:0016787">
    <property type="term" value="F:hydrolase activity"/>
    <property type="evidence" value="ECO:0007669"/>
    <property type="project" value="UniProtKB-KW"/>
</dbReference>
<protein>
    <submittedName>
        <fullName evidence="2">Hydrolase</fullName>
    </submittedName>
</protein>
<reference evidence="2" key="1">
    <citation type="submission" date="2023-02" db="EMBL/GenBank/DDBJ databases">
        <title>Actinomadura rubrobrunea NBRC 14622.</title>
        <authorList>
            <person name="Ichikawa N."/>
            <person name="Sato H."/>
            <person name="Tonouchi N."/>
        </authorList>
    </citation>
    <scope>NUCLEOTIDE SEQUENCE</scope>
    <source>
        <strain evidence="2">NBRC 14622</strain>
    </source>
</reference>
<dbReference type="PRINTS" id="PR00111">
    <property type="entry name" value="ABHYDROLASE"/>
</dbReference>
<evidence type="ECO:0000259" key="1">
    <source>
        <dbReference type="Pfam" id="PF00561"/>
    </source>
</evidence>
<comment type="caution">
    <text evidence="2">The sequence shown here is derived from an EMBL/GenBank/DDBJ whole genome shotgun (WGS) entry which is preliminary data.</text>
</comment>
<accession>A0A9W6PS41</accession>
<dbReference type="Pfam" id="PF00561">
    <property type="entry name" value="Abhydrolase_1"/>
    <property type="match status" value="1"/>
</dbReference>
<keyword evidence="3" id="KW-1185">Reference proteome</keyword>
<dbReference type="RefSeq" id="WP_067912776.1">
    <property type="nucleotide sequence ID" value="NZ_BSRZ01000003.1"/>
</dbReference>
<evidence type="ECO:0000313" key="3">
    <source>
        <dbReference type="Proteomes" id="UP001165124"/>
    </source>
</evidence>
<sequence length="300" mass="33465">MSATDGAADGLSDPELAASLGDFESRHAEVNGVRLHYVAGGAGEPLVLVPGWPETWWEYRKVMPALAERYRVIAVDLRGMGGSSKPAGGFDKKTMAADIRALARRLGHERINIAGHGIGSMVAFAHAANHPEATRRLALLNTTHIDESYYDFRIMPPPDEPPPHRWWLAFNIVPDFPVKLLAGRYRLMIDYMFGLSLTDPRAVTDRDREVYARAYDSPEAIRACQGWFQAYQKDIADFASYGRLTVPVLGLAYGPFYEYMSKVLPQQAEDVRVVEVANTRNYLVEEQPQAVVDAFVDFFG</sequence>
<dbReference type="InterPro" id="IPR000073">
    <property type="entry name" value="AB_hydrolase_1"/>
</dbReference>
<dbReference type="PANTHER" id="PTHR43329">
    <property type="entry name" value="EPOXIDE HYDROLASE"/>
    <property type="match status" value="1"/>
</dbReference>
<dbReference type="EMBL" id="BSRZ01000003">
    <property type="protein sequence ID" value="GLW63539.1"/>
    <property type="molecule type" value="Genomic_DNA"/>
</dbReference>
<evidence type="ECO:0000313" key="2">
    <source>
        <dbReference type="EMBL" id="GLW63539.1"/>
    </source>
</evidence>
<gene>
    <name evidence="2" type="ORF">Arub01_17830</name>
</gene>
<dbReference type="SUPFAM" id="SSF53474">
    <property type="entry name" value="alpha/beta-Hydrolases"/>
    <property type="match status" value="1"/>
</dbReference>
<name>A0A9W6PS41_9ACTN</name>
<dbReference type="AlphaFoldDB" id="A0A9W6PS41"/>